<protein>
    <submittedName>
        <fullName evidence="2">Uncharacterized protein</fullName>
    </submittedName>
</protein>
<gene>
    <name evidence="2" type="ORF">GCM10010145_58460</name>
</gene>
<dbReference type="InterPro" id="IPR045428">
    <property type="entry name" value="EACC1"/>
</dbReference>
<dbReference type="EMBL" id="BMQK01000018">
    <property type="protein sequence ID" value="GGQ81038.1"/>
    <property type="molecule type" value="Genomic_DNA"/>
</dbReference>
<evidence type="ECO:0000256" key="1">
    <source>
        <dbReference type="SAM" id="MobiDB-lite"/>
    </source>
</evidence>
<dbReference type="Proteomes" id="UP000620156">
    <property type="component" value="Unassembled WGS sequence"/>
</dbReference>
<reference evidence="2" key="1">
    <citation type="journal article" date="2014" name="Int. J. Syst. Evol. Microbiol.">
        <title>Complete genome sequence of Corynebacterium casei LMG S-19264T (=DSM 44701T), isolated from a smear-ripened cheese.</title>
        <authorList>
            <consortium name="US DOE Joint Genome Institute (JGI-PGF)"/>
            <person name="Walter F."/>
            <person name="Albersmeier A."/>
            <person name="Kalinowski J."/>
            <person name="Ruckert C."/>
        </authorList>
    </citation>
    <scope>NUCLEOTIDE SEQUENCE</scope>
    <source>
        <strain evidence="2">JCM 3131</strain>
    </source>
</reference>
<organism evidence="2 3">
    <name type="scientific">Streptomyces ruber</name>
    <dbReference type="NCBI Taxonomy" id="83378"/>
    <lineage>
        <taxon>Bacteria</taxon>
        <taxon>Bacillati</taxon>
        <taxon>Actinomycetota</taxon>
        <taxon>Actinomycetes</taxon>
        <taxon>Kitasatosporales</taxon>
        <taxon>Streptomycetaceae</taxon>
        <taxon>Streptomyces</taxon>
    </lineage>
</organism>
<feature type="region of interest" description="Disordered" evidence="1">
    <location>
        <begin position="122"/>
        <end position="141"/>
    </location>
</feature>
<dbReference type="RefSeq" id="WP_189219900.1">
    <property type="nucleotide sequence ID" value="NZ_BMQK01000018.1"/>
</dbReference>
<evidence type="ECO:0000313" key="3">
    <source>
        <dbReference type="Proteomes" id="UP000620156"/>
    </source>
</evidence>
<evidence type="ECO:0000313" key="2">
    <source>
        <dbReference type="EMBL" id="GGQ81038.1"/>
    </source>
</evidence>
<sequence>MEAGSSILRITLTGPRSQDELRSLYVWLTAESELRGRVDMAGQVPAPGKLGTAAQELVIALGPAGATVLATTVVTWLRQRTATVRCKASTEDGRSVELTATRVRGADPDTLQSLIGRLTALGTDTSGASSEHGGTTMGSEP</sequence>
<proteinExistence type="predicted"/>
<dbReference type="AlphaFoldDB" id="A0A918BQJ8"/>
<accession>A0A918BQJ8</accession>
<reference evidence="2" key="2">
    <citation type="submission" date="2020-09" db="EMBL/GenBank/DDBJ databases">
        <authorList>
            <person name="Sun Q."/>
            <person name="Ohkuma M."/>
        </authorList>
    </citation>
    <scope>NUCLEOTIDE SEQUENCE</scope>
    <source>
        <strain evidence="2">JCM 3131</strain>
    </source>
</reference>
<comment type="caution">
    <text evidence="2">The sequence shown here is derived from an EMBL/GenBank/DDBJ whole genome shotgun (WGS) entry which is preliminary data.</text>
</comment>
<name>A0A918BQJ8_9ACTN</name>
<feature type="compositionally biased region" description="Polar residues" evidence="1">
    <location>
        <begin position="122"/>
        <end position="133"/>
    </location>
</feature>
<dbReference type="Pfam" id="PF19953">
    <property type="entry name" value="EACC1"/>
    <property type="match status" value="1"/>
</dbReference>
<keyword evidence="3" id="KW-1185">Reference proteome</keyword>